<evidence type="ECO:0000256" key="2">
    <source>
        <dbReference type="SAM" id="MobiDB-lite"/>
    </source>
</evidence>
<feature type="compositionally biased region" description="Gly residues" evidence="2">
    <location>
        <begin position="1"/>
        <end position="11"/>
    </location>
</feature>
<dbReference type="Gene3D" id="1.25.40.10">
    <property type="entry name" value="Tetratricopeptide repeat domain"/>
    <property type="match status" value="1"/>
</dbReference>
<dbReference type="SMART" id="SM00028">
    <property type="entry name" value="TPR"/>
    <property type="match status" value="3"/>
</dbReference>
<feature type="region of interest" description="Disordered" evidence="2">
    <location>
        <begin position="1"/>
        <end position="81"/>
    </location>
</feature>
<dbReference type="PANTHER" id="PTHR47697">
    <property type="entry name" value="OS03G0340700 PROTEIN"/>
    <property type="match status" value="1"/>
</dbReference>
<dbReference type="PROSITE" id="PS50005">
    <property type="entry name" value="TPR"/>
    <property type="match status" value="1"/>
</dbReference>
<dbReference type="AlphaFoldDB" id="A0AAV9CVY2"/>
<dbReference type="Pfam" id="PF13181">
    <property type="entry name" value="TPR_8"/>
    <property type="match status" value="1"/>
</dbReference>
<keyword evidence="4" id="KW-1185">Reference proteome</keyword>
<feature type="repeat" description="TPR" evidence="1">
    <location>
        <begin position="377"/>
        <end position="410"/>
    </location>
</feature>
<evidence type="ECO:0000313" key="3">
    <source>
        <dbReference type="EMBL" id="KAK1293353.1"/>
    </source>
</evidence>
<feature type="compositionally biased region" description="Polar residues" evidence="2">
    <location>
        <begin position="38"/>
        <end position="81"/>
    </location>
</feature>
<gene>
    <name evidence="3" type="ORF">QJS10_CPB17g01235</name>
</gene>
<comment type="caution">
    <text evidence="3">The sequence shown here is derived from an EMBL/GenBank/DDBJ whole genome shotgun (WGS) entry which is preliminary data.</text>
</comment>
<evidence type="ECO:0000256" key="1">
    <source>
        <dbReference type="PROSITE-ProRule" id="PRU00339"/>
    </source>
</evidence>
<dbReference type="PANTHER" id="PTHR47697:SF1">
    <property type="entry name" value="OS03G0340700 PROTEIN"/>
    <property type="match status" value="1"/>
</dbReference>
<name>A0AAV9CVY2_ACOCL</name>
<evidence type="ECO:0000313" key="4">
    <source>
        <dbReference type="Proteomes" id="UP001180020"/>
    </source>
</evidence>
<dbReference type="SUPFAM" id="SSF48452">
    <property type="entry name" value="TPR-like"/>
    <property type="match status" value="1"/>
</dbReference>
<feature type="compositionally biased region" description="Polar residues" evidence="2">
    <location>
        <begin position="175"/>
        <end position="196"/>
    </location>
</feature>
<feature type="region of interest" description="Disordered" evidence="2">
    <location>
        <begin position="145"/>
        <end position="196"/>
    </location>
</feature>
<dbReference type="EMBL" id="JAUJYO010000017">
    <property type="protein sequence ID" value="KAK1293353.1"/>
    <property type="molecule type" value="Genomic_DNA"/>
</dbReference>
<organism evidence="3 4">
    <name type="scientific">Acorus calamus</name>
    <name type="common">Sweet flag</name>
    <dbReference type="NCBI Taxonomy" id="4465"/>
    <lineage>
        <taxon>Eukaryota</taxon>
        <taxon>Viridiplantae</taxon>
        <taxon>Streptophyta</taxon>
        <taxon>Embryophyta</taxon>
        <taxon>Tracheophyta</taxon>
        <taxon>Spermatophyta</taxon>
        <taxon>Magnoliopsida</taxon>
        <taxon>Liliopsida</taxon>
        <taxon>Acoraceae</taxon>
        <taxon>Acorus</taxon>
    </lineage>
</organism>
<dbReference type="Proteomes" id="UP001180020">
    <property type="component" value="Unassembled WGS sequence"/>
</dbReference>
<accession>A0AAV9CVY2</accession>
<proteinExistence type="predicted"/>
<sequence>MNSSGGGGGGRSSLNTYEFDFGIPSGRQSSRPLKDQKPQSTSTATFASPSITPSWTPNKPSWTHQPAPSAASTRPGLANQTSMVGDIFGKSWASTTTTTTSSSSIGIGIPKSNPNLFGDLVGTALGQGRSSNNVPLKSAAPAAARSTAAAAPPPPAAAASGRNTFSMGNLADSLPKNTRPINTGPSLRATAPSTTKTDPFASFVDFGSNPMKTSSVNHNNNNGSDHAFGDFQKTAPSVPKGTDPFEVLFTSSTAQASGPMTSETIIDDWNIGAEFGGDDAGMDGGGTTTELEGLPPPPSGINALMAKNKGLDNYKQGQYPDAIKWLSWAVALLEKGGDNAGSVEVLACRASSYKEVGEYKKAIADCTKVLEHDSKNVSVLLQRALLYESSEKYKLGAEDLRAVLKLDPNNRLAKSTIHRLIKLSE</sequence>
<reference evidence="3" key="2">
    <citation type="submission" date="2023-06" db="EMBL/GenBank/DDBJ databases">
        <authorList>
            <person name="Ma L."/>
            <person name="Liu K.-W."/>
            <person name="Li Z."/>
            <person name="Hsiao Y.-Y."/>
            <person name="Qi Y."/>
            <person name="Fu T."/>
            <person name="Tang G."/>
            <person name="Zhang D."/>
            <person name="Sun W.-H."/>
            <person name="Liu D.-K."/>
            <person name="Li Y."/>
            <person name="Chen G.-Z."/>
            <person name="Liu X.-D."/>
            <person name="Liao X.-Y."/>
            <person name="Jiang Y.-T."/>
            <person name="Yu X."/>
            <person name="Hao Y."/>
            <person name="Huang J."/>
            <person name="Zhao X.-W."/>
            <person name="Ke S."/>
            <person name="Chen Y.-Y."/>
            <person name="Wu W.-L."/>
            <person name="Hsu J.-L."/>
            <person name="Lin Y.-F."/>
            <person name="Huang M.-D."/>
            <person name="Li C.-Y."/>
            <person name="Huang L."/>
            <person name="Wang Z.-W."/>
            <person name="Zhao X."/>
            <person name="Zhong W.-Y."/>
            <person name="Peng D.-H."/>
            <person name="Ahmad S."/>
            <person name="Lan S."/>
            <person name="Zhang J.-S."/>
            <person name="Tsai W.-C."/>
            <person name="Van De Peer Y."/>
            <person name="Liu Z.-J."/>
        </authorList>
    </citation>
    <scope>NUCLEOTIDE SEQUENCE</scope>
    <source>
        <strain evidence="3">CP</strain>
        <tissue evidence="3">Leaves</tissue>
    </source>
</reference>
<protein>
    <submittedName>
        <fullName evidence="3">Uncharacterized protein</fullName>
    </submittedName>
</protein>
<reference evidence="3" key="1">
    <citation type="journal article" date="2023" name="Nat. Commun.">
        <title>Diploid and tetraploid genomes of Acorus and the evolution of monocots.</title>
        <authorList>
            <person name="Ma L."/>
            <person name="Liu K.W."/>
            <person name="Li Z."/>
            <person name="Hsiao Y.Y."/>
            <person name="Qi Y."/>
            <person name="Fu T."/>
            <person name="Tang G.D."/>
            <person name="Zhang D."/>
            <person name="Sun W.H."/>
            <person name="Liu D.K."/>
            <person name="Li Y."/>
            <person name="Chen G.Z."/>
            <person name="Liu X.D."/>
            <person name="Liao X.Y."/>
            <person name="Jiang Y.T."/>
            <person name="Yu X."/>
            <person name="Hao Y."/>
            <person name="Huang J."/>
            <person name="Zhao X.W."/>
            <person name="Ke S."/>
            <person name="Chen Y.Y."/>
            <person name="Wu W.L."/>
            <person name="Hsu J.L."/>
            <person name="Lin Y.F."/>
            <person name="Huang M.D."/>
            <person name="Li C.Y."/>
            <person name="Huang L."/>
            <person name="Wang Z.W."/>
            <person name="Zhao X."/>
            <person name="Zhong W.Y."/>
            <person name="Peng D.H."/>
            <person name="Ahmad S."/>
            <person name="Lan S."/>
            <person name="Zhang J.S."/>
            <person name="Tsai W.C."/>
            <person name="Van de Peer Y."/>
            <person name="Liu Z.J."/>
        </authorList>
    </citation>
    <scope>NUCLEOTIDE SEQUENCE</scope>
    <source>
        <strain evidence="3">CP</strain>
    </source>
</reference>
<keyword evidence="1" id="KW-0802">TPR repeat</keyword>
<dbReference type="InterPro" id="IPR019734">
    <property type="entry name" value="TPR_rpt"/>
</dbReference>
<dbReference type="InterPro" id="IPR011990">
    <property type="entry name" value="TPR-like_helical_dom_sf"/>
</dbReference>